<dbReference type="PANTHER" id="PTHR38831:SF1">
    <property type="entry name" value="TYPE II SECRETION SYSTEM PROTEIN K-RELATED"/>
    <property type="match status" value="1"/>
</dbReference>
<evidence type="ECO:0000259" key="12">
    <source>
        <dbReference type="Pfam" id="PF21687"/>
    </source>
</evidence>
<dbReference type="RefSeq" id="WP_185801363.1">
    <property type="nucleotide sequence ID" value="NZ_JACJVJ010000002.1"/>
</dbReference>
<dbReference type="PIRSF" id="PIRSF002786">
    <property type="entry name" value="XcpX"/>
    <property type="match status" value="1"/>
</dbReference>
<dbReference type="GO" id="GO:0005886">
    <property type="term" value="C:plasma membrane"/>
    <property type="evidence" value="ECO:0007669"/>
    <property type="project" value="UniProtKB-SubCell"/>
</dbReference>
<keyword evidence="6" id="KW-0812">Transmembrane</keyword>
<dbReference type="SUPFAM" id="SSF158544">
    <property type="entry name" value="GspK insert domain-like"/>
    <property type="match status" value="2"/>
</dbReference>
<evidence type="ECO:0000256" key="9">
    <source>
        <dbReference type="ARBA" id="ARBA00023136"/>
    </source>
</evidence>
<evidence type="ECO:0000256" key="4">
    <source>
        <dbReference type="ARBA" id="ARBA00022475"/>
    </source>
</evidence>
<dbReference type="Pfam" id="PF21687">
    <property type="entry name" value="T2SSK_1st"/>
    <property type="match status" value="1"/>
</dbReference>
<evidence type="ECO:0000256" key="7">
    <source>
        <dbReference type="ARBA" id="ARBA00022927"/>
    </source>
</evidence>
<keyword evidence="8" id="KW-1133">Transmembrane helix</keyword>
<dbReference type="SUPFAM" id="SSF54523">
    <property type="entry name" value="Pili subunits"/>
    <property type="match status" value="1"/>
</dbReference>
<keyword evidence="7" id="KW-0653">Protein transport</keyword>
<evidence type="ECO:0000259" key="11">
    <source>
        <dbReference type="Pfam" id="PF03934"/>
    </source>
</evidence>
<dbReference type="InterPro" id="IPR049031">
    <property type="entry name" value="T2SSK_SAM-like_1st"/>
</dbReference>
<feature type="domain" description="T2SS protein K first SAM-like" evidence="12">
    <location>
        <begin position="106"/>
        <end position="216"/>
    </location>
</feature>
<comment type="caution">
    <text evidence="13">The sequence shown here is derived from an EMBL/GenBank/DDBJ whole genome shotgun (WGS) entry which is preliminary data.</text>
</comment>
<dbReference type="InterPro" id="IPR049179">
    <property type="entry name" value="T2SSK_SAM-like_2nd"/>
</dbReference>
<evidence type="ECO:0000256" key="10">
    <source>
        <dbReference type="PIRNR" id="PIRNR002786"/>
    </source>
</evidence>
<dbReference type="Gene3D" id="1.10.40.60">
    <property type="entry name" value="EpsJ-like"/>
    <property type="match status" value="2"/>
</dbReference>
<keyword evidence="9 10" id="KW-0472">Membrane</keyword>
<evidence type="ECO:0000313" key="14">
    <source>
        <dbReference type="Proteomes" id="UP000564378"/>
    </source>
</evidence>
<proteinExistence type="inferred from homology"/>
<dbReference type="Gene3D" id="3.30.1300.30">
    <property type="entry name" value="GSPII I/J protein-like"/>
    <property type="match status" value="1"/>
</dbReference>
<evidence type="ECO:0000256" key="6">
    <source>
        <dbReference type="ARBA" id="ARBA00022692"/>
    </source>
</evidence>
<dbReference type="GO" id="GO:0009306">
    <property type="term" value="P:protein secretion"/>
    <property type="evidence" value="ECO:0007669"/>
    <property type="project" value="InterPro"/>
</dbReference>
<dbReference type="Pfam" id="PF03934">
    <property type="entry name" value="T2SSK"/>
    <property type="match status" value="1"/>
</dbReference>
<dbReference type="Proteomes" id="UP000564378">
    <property type="component" value="Unassembled WGS sequence"/>
</dbReference>
<keyword evidence="14" id="KW-1185">Reference proteome</keyword>
<dbReference type="InterPro" id="IPR005628">
    <property type="entry name" value="GspK"/>
</dbReference>
<evidence type="ECO:0000256" key="3">
    <source>
        <dbReference type="ARBA" id="ARBA00022448"/>
    </source>
</evidence>
<evidence type="ECO:0000256" key="5">
    <source>
        <dbReference type="ARBA" id="ARBA00022519"/>
    </source>
</evidence>
<evidence type="ECO:0000256" key="1">
    <source>
        <dbReference type="ARBA" id="ARBA00004533"/>
    </source>
</evidence>
<organism evidence="13 14">
    <name type="scientific">Parasphingopyxis marina</name>
    <dbReference type="NCBI Taxonomy" id="2761622"/>
    <lineage>
        <taxon>Bacteria</taxon>
        <taxon>Pseudomonadati</taxon>
        <taxon>Pseudomonadota</taxon>
        <taxon>Alphaproteobacteria</taxon>
        <taxon>Sphingomonadales</taxon>
        <taxon>Sphingomonadaceae</taxon>
        <taxon>Parasphingopyxis</taxon>
    </lineage>
</organism>
<dbReference type="AlphaFoldDB" id="A0A842I069"/>
<dbReference type="NCBIfam" id="NF037980">
    <property type="entry name" value="T2SS_GspK"/>
    <property type="match status" value="1"/>
</dbReference>
<dbReference type="InterPro" id="IPR045584">
    <property type="entry name" value="Pilin-like"/>
</dbReference>
<dbReference type="InterPro" id="IPR038072">
    <property type="entry name" value="GspK_central_sf"/>
</dbReference>
<keyword evidence="5 10" id="KW-0997">Cell inner membrane</keyword>
<keyword evidence="3 10" id="KW-0813">Transport</keyword>
<protein>
    <recommendedName>
        <fullName evidence="10">Type II secretion system protein K</fullName>
    </recommendedName>
</protein>
<evidence type="ECO:0000256" key="2">
    <source>
        <dbReference type="ARBA" id="ARBA00007246"/>
    </source>
</evidence>
<evidence type="ECO:0000256" key="8">
    <source>
        <dbReference type="ARBA" id="ARBA00022989"/>
    </source>
</evidence>
<sequence length="329" mass="34955">MRPGKPSEEGAALLAVLLVVAVMSTLAAASLERLQFATRLAGNISALDQARAYSTGAESLAVVRINDLLARSPGKTTLEGDWQGEETLLPLPDGGVARARVWDGGNCFNVNSLGQGNDPAALTTDQVAVIQFTALMTALEIPPGDAERIAWSAADWIDADSSPARQGSEDRNYSGADQPYRTGNTVFAEVSELRAVAGVTPAYYERMRPWLCALPTTELSPINVNTLLPEQAPLVAMLLPNTLNIAGAGQAIAARPATGWNSVADFWNQPALAGQEPLAEVIGQPQIRSRYFRLELEVALGEVELAQSALIDASLAPARVVSRRWGADE</sequence>
<feature type="domain" description="T2SS protein K second SAM-like" evidence="11">
    <location>
        <begin position="222"/>
        <end position="275"/>
    </location>
</feature>
<dbReference type="PANTHER" id="PTHR38831">
    <property type="entry name" value="TYPE II SECRETION SYSTEM PROTEIN K"/>
    <property type="match status" value="1"/>
</dbReference>
<gene>
    <name evidence="13" type="primary">gspK</name>
    <name evidence="13" type="ORF">H6P80_10645</name>
</gene>
<keyword evidence="4 10" id="KW-1003">Cell membrane</keyword>
<comment type="similarity">
    <text evidence="2 10">Belongs to the GSP K family.</text>
</comment>
<name>A0A842I069_9SPHN</name>
<accession>A0A842I069</accession>
<reference evidence="13 14" key="1">
    <citation type="submission" date="2020-08" db="EMBL/GenBank/DDBJ databases">
        <title>Draft genome sequence of Parasphingopyxis sp. GrpM-11.</title>
        <authorList>
            <person name="Oh J."/>
            <person name="Roh D.-H."/>
        </authorList>
    </citation>
    <scope>NUCLEOTIDE SEQUENCE [LARGE SCALE GENOMIC DNA]</scope>
    <source>
        <strain evidence="13 14">GrpM-11</strain>
    </source>
</reference>
<comment type="subcellular location">
    <subcellularLocation>
        <location evidence="1 10">Cell inner membrane</location>
    </subcellularLocation>
</comment>
<dbReference type="EMBL" id="JACJVJ010000002">
    <property type="protein sequence ID" value="MBC2778073.1"/>
    <property type="molecule type" value="Genomic_DNA"/>
</dbReference>
<evidence type="ECO:0000313" key="13">
    <source>
        <dbReference type="EMBL" id="MBC2778073.1"/>
    </source>
</evidence>